<proteinExistence type="predicted"/>
<dbReference type="Gene3D" id="3.20.20.450">
    <property type="entry name" value="EAL domain"/>
    <property type="match status" value="1"/>
</dbReference>
<dbReference type="PROSITE" id="PS50883">
    <property type="entry name" value="EAL"/>
    <property type="match status" value="1"/>
</dbReference>
<evidence type="ECO:0000313" key="3">
    <source>
        <dbReference type="Proteomes" id="UP000637695"/>
    </source>
</evidence>
<gene>
    <name evidence="2" type="ORF">GCM10010885_22710</name>
</gene>
<dbReference type="Pfam" id="PF00563">
    <property type="entry name" value="EAL"/>
    <property type="match status" value="1"/>
</dbReference>
<dbReference type="RefSeq" id="WP_188883213.1">
    <property type="nucleotide sequence ID" value="NZ_BMOY01000048.1"/>
</dbReference>
<feature type="domain" description="EAL" evidence="1">
    <location>
        <begin position="1"/>
        <end position="66"/>
    </location>
</feature>
<dbReference type="PANTHER" id="PTHR33121">
    <property type="entry name" value="CYCLIC DI-GMP PHOSPHODIESTERASE PDEF"/>
    <property type="match status" value="1"/>
</dbReference>
<evidence type="ECO:0000259" key="1">
    <source>
        <dbReference type="PROSITE" id="PS50883"/>
    </source>
</evidence>
<reference evidence="2" key="2">
    <citation type="submission" date="2020-09" db="EMBL/GenBank/DDBJ databases">
        <authorList>
            <person name="Sun Q."/>
            <person name="Ohkuma M."/>
        </authorList>
    </citation>
    <scope>NUCLEOTIDE SEQUENCE</scope>
    <source>
        <strain evidence="2">JCM 18487</strain>
    </source>
</reference>
<dbReference type="EMBL" id="BMOY01000048">
    <property type="protein sequence ID" value="GGJ12865.1"/>
    <property type="molecule type" value="Genomic_DNA"/>
</dbReference>
<reference evidence="2" key="1">
    <citation type="journal article" date="2014" name="Int. J. Syst. Evol. Microbiol.">
        <title>Complete genome sequence of Corynebacterium casei LMG S-19264T (=DSM 44701T), isolated from a smear-ripened cheese.</title>
        <authorList>
            <consortium name="US DOE Joint Genome Institute (JGI-PGF)"/>
            <person name="Walter F."/>
            <person name="Albersmeier A."/>
            <person name="Kalinowski J."/>
            <person name="Ruckert C."/>
        </authorList>
    </citation>
    <scope>NUCLEOTIDE SEQUENCE</scope>
    <source>
        <strain evidence="2">JCM 18487</strain>
    </source>
</reference>
<sequence>MTTKRDIVKAIRDVSAGFGATVIAEGIETMEELHAVRQCGVEFGQGYLLGRPTPSCVAPHPFQHVTS</sequence>
<protein>
    <recommendedName>
        <fullName evidence="1">EAL domain-containing protein</fullName>
    </recommendedName>
</protein>
<dbReference type="InterPro" id="IPR001633">
    <property type="entry name" value="EAL_dom"/>
</dbReference>
<dbReference type="Proteomes" id="UP000637695">
    <property type="component" value="Unassembled WGS sequence"/>
</dbReference>
<comment type="caution">
    <text evidence="2">The sequence shown here is derived from an EMBL/GenBank/DDBJ whole genome shotgun (WGS) entry which is preliminary data.</text>
</comment>
<dbReference type="AlphaFoldDB" id="A0A917KHQ2"/>
<dbReference type="GO" id="GO:0071111">
    <property type="term" value="F:cyclic-guanylate-specific phosphodiesterase activity"/>
    <property type="evidence" value="ECO:0007669"/>
    <property type="project" value="InterPro"/>
</dbReference>
<accession>A0A917KHQ2</accession>
<keyword evidence="3" id="KW-1185">Reference proteome</keyword>
<dbReference type="PANTHER" id="PTHR33121:SF70">
    <property type="entry name" value="SIGNALING PROTEIN YKOW"/>
    <property type="match status" value="1"/>
</dbReference>
<dbReference type="SUPFAM" id="SSF141868">
    <property type="entry name" value="EAL domain-like"/>
    <property type="match status" value="1"/>
</dbReference>
<name>A0A917KHQ2_9BACL</name>
<dbReference type="InterPro" id="IPR050706">
    <property type="entry name" value="Cyclic-di-GMP_PDE-like"/>
</dbReference>
<organism evidence="2 3">
    <name type="scientific">Alicyclobacillus cellulosilyticus</name>
    <dbReference type="NCBI Taxonomy" id="1003997"/>
    <lineage>
        <taxon>Bacteria</taxon>
        <taxon>Bacillati</taxon>
        <taxon>Bacillota</taxon>
        <taxon>Bacilli</taxon>
        <taxon>Bacillales</taxon>
        <taxon>Alicyclobacillaceae</taxon>
        <taxon>Alicyclobacillus</taxon>
    </lineage>
</organism>
<evidence type="ECO:0000313" key="2">
    <source>
        <dbReference type="EMBL" id="GGJ12865.1"/>
    </source>
</evidence>
<dbReference type="InterPro" id="IPR035919">
    <property type="entry name" value="EAL_sf"/>
</dbReference>